<evidence type="ECO:0000256" key="1">
    <source>
        <dbReference type="ARBA" id="ARBA00004515"/>
    </source>
</evidence>
<evidence type="ECO:0000256" key="10">
    <source>
        <dbReference type="ARBA" id="ARBA00022982"/>
    </source>
</evidence>
<organism evidence="21 22">
    <name type="scientific">Vibrio lentus</name>
    <dbReference type="NCBI Taxonomy" id="136468"/>
    <lineage>
        <taxon>Bacteria</taxon>
        <taxon>Pseudomonadati</taxon>
        <taxon>Pseudomonadota</taxon>
        <taxon>Gammaproteobacteria</taxon>
        <taxon>Vibrionales</taxon>
        <taxon>Vibrionaceae</taxon>
        <taxon>Vibrio</taxon>
    </lineage>
</organism>
<keyword evidence="8 18" id="KW-0001">2Fe-2S</keyword>
<evidence type="ECO:0000256" key="11">
    <source>
        <dbReference type="ARBA" id="ARBA00023002"/>
    </source>
</evidence>
<keyword evidence="15 18" id="KW-0003">3Fe-4S</keyword>
<dbReference type="GO" id="GO:0005886">
    <property type="term" value="C:plasma membrane"/>
    <property type="evidence" value="ECO:0007669"/>
    <property type="project" value="UniProtKB-SubCell"/>
</dbReference>
<dbReference type="GO" id="GO:0009055">
    <property type="term" value="F:electron transfer activity"/>
    <property type="evidence" value="ECO:0007669"/>
    <property type="project" value="InterPro"/>
</dbReference>
<evidence type="ECO:0000256" key="12">
    <source>
        <dbReference type="ARBA" id="ARBA00023004"/>
    </source>
</evidence>
<keyword evidence="14" id="KW-0472">Membrane</keyword>
<evidence type="ECO:0000256" key="7">
    <source>
        <dbReference type="ARBA" id="ARBA00022532"/>
    </source>
</evidence>
<dbReference type="InterPro" id="IPR025192">
    <property type="entry name" value="Succ_DH/fum_Rdtase_N"/>
</dbReference>
<keyword evidence="13 18" id="KW-0411">Iron-sulfur</keyword>
<dbReference type="SUPFAM" id="SSF54292">
    <property type="entry name" value="2Fe-2S ferredoxin-like"/>
    <property type="match status" value="1"/>
</dbReference>
<dbReference type="FunFam" id="1.10.1060.10:FF:000002">
    <property type="entry name" value="Succinate dehydrogenase iron-sulfur subunit"/>
    <property type="match status" value="1"/>
</dbReference>
<dbReference type="CDD" id="cd00207">
    <property type="entry name" value="fer2"/>
    <property type="match status" value="1"/>
</dbReference>
<dbReference type="GO" id="GO:0009061">
    <property type="term" value="P:anaerobic respiration"/>
    <property type="evidence" value="ECO:0007669"/>
    <property type="project" value="TreeGrafter"/>
</dbReference>
<dbReference type="NCBIfam" id="NF009051">
    <property type="entry name" value="PRK12385.1"/>
    <property type="match status" value="1"/>
</dbReference>
<dbReference type="InterPro" id="IPR017900">
    <property type="entry name" value="4Fe4S_Fe_S_CS"/>
</dbReference>
<dbReference type="PANTHER" id="PTHR43551">
    <property type="entry name" value="FUMARATE REDUCTASE IRON-SULFUR SUBUNIT"/>
    <property type="match status" value="1"/>
</dbReference>
<evidence type="ECO:0000256" key="18">
    <source>
        <dbReference type="RuleBase" id="RU361237"/>
    </source>
</evidence>
<keyword evidence="12 18" id="KW-0408">Iron</keyword>
<evidence type="ECO:0000256" key="2">
    <source>
        <dbReference type="ARBA" id="ARBA00009433"/>
    </source>
</evidence>
<reference evidence="22" key="1">
    <citation type="submission" date="2016-07" db="EMBL/GenBank/DDBJ databases">
        <title>Nontailed viruses are major unrecognized killers of bacteria in the ocean.</title>
        <authorList>
            <person name="Kauffman K."/>
            <person name="Hussain F."/>
            <person name="Yang J."/>
            <person name="Arevalo P."/>
            <person name="Brown J."/>
            <person name="Cutler M."/>
            <person name="Kelly L."/>
            <person name="Polz M.F."/>
        </authorList>
    </citation>
    <scope>NUCLEOTIDE SEQUENCE [LARGE SCALE GENOMIC DNA]</scope>
    <source>
        <strain evidence="22">10N.286.55.C1</strain>
    </source>
</reference>
<dbReference type="InterPro" id="IPR001041">
    <property type="entry name" value="2Fe-2S_ferredoxin-type"/>
</dbReference>
<evidence type="ECO:0000256" key="15">
    <source>
        <dbReference type="ARBA" id="ARBA00023291"/>
    </source>
</evidence>
<dbReference type="AlphaFoldDB" id="A0A2N7BJE0"/>
<evidence type="ECO:0000259" key="19">
    <source>
        <dbReference type="PROSITE" id="PS51085"/>
    </source>
</evidence>
<protein>
    <recommendedName>
        <fullName evidence="18">Succinate dehydrogenase iron-sulfur subunit</fullName>
        <ecNumber evidence="18">1.3.5.1</ecNumber>
    </recommendedName>
</protein>
<comment type="catalytic activity">
    <reaction evidence="16">
        <text>a menaquinone + succinate = a menaquinol + fumarate</text>
        <dbReference type="Rhea" id="RHEA:27834"/>
        <dbReference type="Rhea" id="RHEA-COMP:9537"/>
        <dbReference type="Rhea" id="RHEA-COMP:9539"/>
        <dbReference type="ChEBI" id="CHEBI:16374"/>
        <dbReference type="ChEBI" id="CHEBI:18151"/>
        <dbReference type="ChEBI" id="CHEBI:29806"/>
        <dbReference type="ChEBI" id="CHEBI:30031"/>
        <dbReference type="EC" id="1.3.5.1"/>
    </reaction>
</comment>
<evidence type="ECO:0000256" key="14">
    <source>
        <dbReference type="ARBA" id="ARBA00023136"/>
    </source>
</evidence>
<dbReference type="PROSITE" id="PS00197">
    <property type="entry name" value="2FE2S_FER_1"/>
    <property type="match status" value="1"/>
</dbReference>
<dbReference type="SUPFAM" id="SSF46548">
    <property type="entry name" value="alpha-helical ferredoxin"/>
    <property type="match status" value="1"/>
</dbReference>
<keyword evidence="9 18" id="KW-0479">Metal-binding</keyword>
<dbReference type="PROSITE" id="PS51379">
    <property type="entry name" value="4FE4S_FER_2"/>
    <property type="match status" value="1"/>
</dbReference>
<keyword evidence="6" id="KW-0997">Cell inner membrane</keyword>
<sequence length="259" mass="28805">MSANRIQKIEILRYDPEHDAEPHFQTFEVPFDETMSVLDAIGYIKDNLDKDLSYRWSCRMAICGSCGIMVDGVPKLACKSFLRDYPNGFKIEPLANFPIEKDLIVDMTPFIERLEAIKPYIIGNDRKPEDGTNIQTPEQMAKYKQFAGCINCGLCYAACPQFGLNPEFIGPAALALAHRYNLDSRDNGKAERMKLINGDNGAWGCTFVGYCSDVCPKKVDPAAAVNQGKVESSMDFVISMFKPDGTSVSKNQVKTAEEA</sequence>
<evidence type="ECO:0000256" key="4">
    <source>
        <dbReference type="ARBA" id="ARBA00022475"/>
    </source>
</evidence>
<comment type="subcellular location">
    <subcellularLocation>
        <location evidence="1">Cell inner membrane</location>
        <topology evidence="1">Peripheral membrane protein</topology>
        <orientation evidence="1">Cytoplasmic side</orientation>
    </subcellularLocation>
</comment>
<dbReference type="GO" id="GO:0051537">
    <property type="term" value="F:2 iron, 2 sulfur cluster binding"/>
    <property type="evidence" value="ECO:0007669"/>
    <property type="project" value="UniProtKB-KW"/>
</dbReference>
<dbReference type="Pfam" id="PF13237">
    <property type="entry name" value="Fer4_10"/>
    <property type="match status" value="1"/>
</dbReference>
<keyword evidence="4" id="KW-1003">Cell membrane</keyword>
<dbReference type="Gene3D" id="1.10.1060.10">
    <property type="entry name" value="Alpha-helical ferredoxin"/>
    <property type="match status" value="1"/>
</dbReference>
<evidence type="ECO:0000313" key="21">
    <source>
        <dbReference type="EMBL" id="PME56730.1"/>
    </source>
</evidence>
<feature type="domain" description="4Fe-4S ferredoxin-type" evidence="20">
    <location>
        <begin position="139"/>
        <end position="169"/>
    </location>
</feature>
<evidence type="ECO:0000256" key="5">
    <source>
        <dbReference type="ARBA" id="ARBA00022485"/>
    </source>
</evidence>
<dbReference type="GO" id="GO:0051538">
    <property type="term" value="F:3 iron, 4 sulfur cluster binding"/>
    <property type="evidence" value="ECO:0007669"/>
    <property type="project" value="UniProtKB-KW"/>
</dbReference>
<name>A0A2N7BJE0_9VIBR</name>
<keyword evidence="10" id="KW-0249">Electron transport</keyword>
<evidence type="ECO:0000256" key="3">
    <source>
        <dbReference type="ARBA" id="ARBA00022448"/>
    </source>
</evidence>
<evidence type="ECO:0000256" key="13">
    <source>
        <dbReference type="ARBA" id="ARBA00023014"/>
    </source>
</evidence>
<gene>
    <name evidence="21" type="ORF">BCV30_18635</name>
</gene>
<dbReference type="Pfam" id="PF13085">
    <property type="entry name" value="Fer2_3"/>
    <property type="match status" value="1"/>
</dbReference>
<evidence type="ECO:0000256" key="16">
    <source>
        <dbReference type="ARBA" id="ARBA00034412"/>
    </source>
</evidence>
<comment type="cofactor">
    <cofactor evidence="18">
        <name>[3Fe-4S] cluster</name>
        <dbReference type="ChEBI" id="CHEBI:21137"/>
    </cofactor>
    <text evidence="18">Binds 1 [3Fe-4S] cluster.</text>
</comment>
<dbReference type="InterPro" id="IPR009051">
    <property type="entry name" value="Helical_ferredxn"/>
</dbReference>
<keyword evidence="3" id="KW-0813">Transport</keyword>
<dbReference type="GO" id="GO:0006099">
    <property type="term" value="P:tricarboxylic acid cycle"/>
    <property type="evidence" value="ECO:0007669"/>
    <property type="project" value="UniProtKB-KW"/>
</dbReference>
<dbReference type="EMBL" id="MCSI01000172">
    <property type="protein sequence ID" value="PME56730.1"/>
    <property type="molecule type" value="Genomic_DNA"/>
</dbReference>
<evidence type="ECO:0000259" key="20">
    <source>
        <dbReference type="PROSITE" id="PS51379"/>
    </source>
</evidence>
<dbReference type="GO" id="GO:0051539">
    <property type="term" value="F:4 iron, 4 sulfur cluster binding"/>
    <property type="evidence" value="ECO:0007669"/>
    <property type="project" value="UniProtKB-KW"/>
</dbReference>
<evidence type="ECO:0000256" key="17">
    <source>
        <dbReference type="ARBA" id="ARBA00049220"/>
    </source>
</evidence>
<dbReference type="NCBIfam" id="NF004616">
    <property type="entry name" value="PRK05950.1"/>
    <property type="match status" value="1"/>
</dbReference>
<proteinExistence type="inferred from homology"/>
<evidence type="ECO:0000256" key="6">
    <source>
        <dbReference type="ARBA" id="ARBA00022519"/>
    </source>
</evidence>
<dbReference type="InterPro" id="IPR004489">
    <property type="entry name" value="Succ_DH/fum_Rdtase_Fe-S"/>
</dbReference>
<dbReference type="EC" id="1.3.5.1" evidence="18"/>
<evidence type="ECO:0000256" key="8">
    <source>
        <dbReference type="ARBA" id="ARBA00022714"/>
    </source>
</evidence>
<keyword evidence="11" id="KW-0560">Oxidoreductase</keyword>
<dbReference type="GO" id="GO:0008177">
    <property type="term" value="F:succinate dehydrogenase (quinone) activity"/>
    <property type="evidence" value="ECO:0007669"/>
    <property type="project" value="UniProtKB-EC"/>
</dbReference>
<accession>A0A2N7BJE0</accession>
<dbReference type="PROSITE" id="PS51085">
    <property type="entry name" value="2FE2S_FER_2"/>
    <property type="match status" value="1"/>
</dbReference>
<evidence type="ECO:0000256" key="9">
    <source>
        <dbReference type="ARBA" id="ARBA00022723"/>
    </source>
</evidence>
<dbReference type="GO" id="GO:0046872">
    <property type="term" value="F:metal ion binding"/>
    <property type="evidence" value="ECO:0007669"/>
    <property type="project" value="UniProtKB-KW"/>
</dbReference>
<dbReference type="PANTHER" id="PTHR43551:SF2">
    <property type="entry name" value="FUMARATE REDUCTASE IRON-SULFUR SUBUNIT"/>
    <property type="match status" value="1"/>
</dbReference>
<dbReference type="NCBIfam" id="TIGR00384">
    <property type="entry name" value="dhsB"/>
    <property type="match status" value="1"/>
</dbReference>
<comment type="catalytic activity">
    <reaction evidence="17 18">
        <text>a quinone + succinate = fumarate + a quinol</text>
        <dbReference type="Rhea" id="RHEA:40523"/>
        <dbReference type="ChEBI" id="CHEBI:24646"/>
        <dbReference type="ChEBI" id="CHEBI:29806"/>
        <dbReference type="ChEBI" id="CHEBI:30031"/>
        <dbReference type="ChEBI" id="CHEBI:132124"/>
        <dbReference type="EC" id="1.3.5.1"/>
    </reaction>
</comment>
<dbReference type="InterPro" id="IPR017896">
    <property type="entry name" value="4Fe4S_Fe-S-bd"/>
</dbReference>
<dbReference type="InterPro" id="IPR006058">
    <property type="entry name" value="2Fe2S_fd_BS"/>
</dbReference>
<dbReference type="FunFam" id="3.10.20.30:FF:000009">
    <property type="entry name" value="Succinate dehydrogenase iron-sulfur subunit"/>
    <property type="match status" value="1"/>
</dbReference>
<dbReference type="InterPro" id="IPR012675">
    <property type="entry name" value="Beta-grasp_dom_sf"/>
</dbReference>
<dbReference type="PROSITE" id="PS00198">
    <property type="entry name" value="4FE4S_FER_1"/>
    <property type="match status" value="1"/>
</dbReference>
<comment type="caution">
    <text evidence="21">The sequence shown here is derived from an EMBL/GenBank/DDBJ whole genome shotgun (WGS) entry which is preliminary data.</text>
</comment>
<comment type="cofactor">
    <cofactor evidence="18">
        <name>[2Fe-2S] cluster</name>
        <dbReference type="ChEBI" id="CHEBI:190135"/>
    </cofactor>
    <text evidence="18">Binds 1 [2Fe-2S] cluster.</text>
</comment>
<keyword evidence="7" id="KW-0816">Tricarboxylic acid cycle</keyword>
<evidence type="ECO:0000313" key="22">
    <source>
        <dbReference type="Proteomes" id="UP000235778"/>
    </source>
</evidence>
<feature type="domain" description="2Fe-2S ferredoxin-type" evidence="19">
    <location>
        <begin position="7"/>
        <end position="97"/>
    </location>
</feature>
<comment type="similarity">
    <text evidence="2 18">Belongs to the succinate dehydrogenase/fumarate reductase iron-sulfur protein family.</text>
</comment>
<dbReference type="InterPro" id="IPR036010">
    <property type="entry name" value="2Fe-2S_ferredoxin-like_sf"/>
</dbReference>
<dbReference type="Proteomes" id="UP000235778">
    <property type="component" value="Unassembled WGS sequence"/>
</dbReference>
<dbReference type="Gene3D" id="3.10.20.30">
    <property type="match status" value="1"/>
</dbReference>
<keyword evidence="5 18" id="KW-0004">4Fe-4S</keyword>
<comment type="cofactor">
    <cofactor evidence="18">
        <name>[4Fe-4S] cluster</name>
        <dbReference type="ChEBI" id="CHEBI:49883"/>
    </cofactor>
    <text evidence="18">Binds 1 [4Fe-4S] cluster.</text>
</comment>
<dbReference type="RefSeq" id="WP_102267841.1">
    <property type="nucleotide sequence ID" value="NZ_MCSH01000134.1"/>
</dbReference>